<evidence type="ECO:0000256" key="2">
    <source>
        <dbReference type="ARBA" id="ARBA00022670"/>
    </source>
</evidence>
<proteinExistence type="inferred from homology"/>
<dbReference type="CDD" id="cd02120">
    <property type="entry name" value="PA_subtilisin_like"/>
    <property type="match status" value="1"/>
</dbReference>
<keyword evidence="3 9" id="KW-0732">Signal</keyword>
<dbReference type="PRINTS" id="PR00723">
    <property type="entry name" value="SUBTILISIN"/>
</dbReference>
<dbReference type="Gene3D" id="3.50.30.30">
    <property type="match status" value="1"/>
</dbReference>
<dbReference type="OrthoDB" id="904946at2759"/>
<dbReference type="PANTHER" id="PTHR10795">
    <property type="entry name" value="PROPROTEIN CONVERTASE SUBTILISIN/KEXIN"/>
    <property type="match status" value="1"/>
</dbReference>
<evidence type="ECO:0000256" key="8">
    <source>
        <dbReference type="PROSITE-ProRule" id="PRU01240"/>
    </source>
</evidence>
<dbReference type="InterPro" id="IPR045051">
    <property type="entry name" value="SBT"/>
</dbReference>
<evidence type="ECO:0000256" key="6">
    <source>
        <dbReference type="ARBA" id="ARBA00023180"/>
    </source>
</evidence>
<dbReference type="Pfam" id="PF05922">
    <property type="entry name" value="Inhibitor_I9"/>
    <property type="match status" value="1"/>
</dbReference>
<dbReference type="InterPro" id="IPR034197">
    <property type="entry name" value="Peptidases_S8_3"/>
</dbReference>
<protein>
    <submittedName>
        <fullName evidence="14">Subtilase family protein</fullName>
    </submittedName>
</protein>
<accession>A0A9N7MYH6</accession>
<dbReference type="InterPro" id="IPR003137">
    <property type="entry name" value="PA_domain"/>
</dbReference>
<dbReference type="Pfam" id="PF17766">
    <property type="entry name" value="fn3_6"/>
    <property type="match status" value="1"/>
</dbReference>
<dbReference type="InterPro" id="IPR015500">
    <property type="entry name" value="Peptidase_S8_subtilisin-rel"/>
</dbReference>
<dbReference type="InterPro" id="IPR046450">
    <property type="entry name" value="PA_dom_sf"/>
</dbReference>
<keyword evidence="6" id="KW-0325">Glycoprotein</keyword>
<dbReference type="Gene3D" id="3.30.70.80">
    <property type="entry name" value="Peptidase S8 propeptide/proteinase inhibitor I9"/>
    <property type="match status" value="1"/>
</dbReference>
<evidence type="ECO:0000256" key="5">
    <source>
        <dbReference type="ARBA" id="ARBA00022825"/>
    </source>
</evidence>
<feature type="domain" description="Subtilisin-like protease fibronectin type-III" evidence="13">
    <location>
        <begin position="662"/>
        <end position="762"/>
    </location>
</feature>
<dbReference type="GO" id="GO:0004252">
    <property type="term" value="F:serine-type endopeptidase activity"/>
    <property type="evidence" value="ECO:0007669"/>
    <property type="project" value="UniProtKB-UniRule"/>
</dbReference>
<gene>
    <name evidence="14" type="ORF">SHERM_17153</name>
</gene>
<dbReference type="SUPFAM" id="SSF52025">
    <property type="entry name" value="PA domain"/>
    <property type="match status" value="1"/>
</dbReference>
<dbReference type="GO" id="GO:0006508">
    <property type="term" value="P:proteolysis"/>
    <property type="evidence" value="ECO:0007669"/>
    <property type="project" value="UniProtKB-KW"/>
</dbReference>
<feature type="active site" description="Charge relay system" evidence="7 8">
    <location>
        <position position="144"/>
    </location>
</feature>
<reference evidence="14" key="1">
    <citation type="submission" date="2019-12" db="EMBL/GenBank/DDBJ databases">
        <authorList>
            <person name="Scholes J."/>
        </authorList>
    </citation>
    <scope>NUCLEOTIDE SEQUENCE</scope>
</reference>
<dbReference type="InterPro" id="IPR037045">
    <property type="entry name" value="S8pro/Inhibitor_I9_sf"/>
</dbReference>
<dbReference type="EMBL" id="CACSLK010016728">
    <property type="protein sequence ID" value="CAA0817763.1"/>
    <property type="molecule type" value="Genomic_DNA"/>
</dbReference>
<dbReference type="Pfam" id="PF00082">
    <property type="entry name" value="Peptidase_S8"/>
    <property type="match status" value="1"/>
</dbReference>
<dbReference type="FunFam" id="3.50.30.30:FF:000005">
    <property type="entry name" value="subtilisin-like protease SBT1.5"/>
    <property type="match status" value="1"/>
</dbReference>
<keyword evidence="2 8" id="KW-0645">Protease</keyword>
<dbReference type="AlphaFoldDB" id="A0A9N7MYH6"/>
<organism evidence="14 15">
    <name type="scientific">Striga hermonthica</name>
    <name type="common">Purple witchweed</name>
    <name type="synonym">Buchnera hermonthica</name>
    <dbReference type="NCBI Taxonomy" id="68872"/>
    <lineage>
        <taxon>Eukaryota</taxon>
        <taxon>Viridiplantae</taxon>
        <taxon>Streptophyta</taxon>
        <taxon>Embryophyta</taxon>
        <taxon>Tracheophyta</taxon>
        <taxon>Spermatophyta</taxon>
        <taxon>Magnoliopsida</taxon>
        <taxon>eudicotyledons</taxon>
        <taxon>Gunneridae</taxon>
        <taxon>Pentapetalae</taxon>
        <taxon>asterids</taxon>
        <taxon>lamiids</taxon>
        <taxon>Lamiales</taxon>
        <taxon>Orobanchaceae</taxon>
        <taxon>Buchnereae</taxon>
        <taxon>Striga</taxon>
    </lineage>
</organism>
<keyword evidence="5 8" id="KW-0720">Serine protease</keyword>
<comment type="caution">
    <text evidence="14">The sequence shown here is derived from an EMBL/GenBank/DDBJ whole genome shotgun (WGS) entry which is preliminary data.</text>
</comment>
<dbReference type="Proteomes" id="UP001153555">
    <property type="component" value="Unassembled WGS sequence"/>
</dbReference>
<dbReference type="InterPro" id="IPR000209">
    <property type="entry name" value="Peptidase_S8/S53_dom"/>
</dbReference>
<feature type="active site" description="Charge relay system" evidence="7 8">
    <location>
        <position position="556"/>
    </location>
</feature>
<evidence type="ECO:0000256" key="1">
    <source>
        <dbReference type="ARBA" id="ARBA00011073"/>
    </source>
</evidence>
<name>A0A9N7MYH6_STRHE</name>
<feature type="domain" description="PA" evidence="11">
    <location>
        <begin position="402"/>
        <end position="474"/>
    </location>
</feature>
<sequence length="765" mass="82337">MANFNLSIVLILLLPFLAKSTEEKVYIVLLSDHDKSRTAEEIEDQHQSYLLSVKENKEDAKSSIIYSYKNIGGFAALLTPHEALKVSDMEGVVSAFRSHGQRYTKHTTRSWEFSSLHMPTNANDKDNLWLKSKYGNNVIIGMLDTGIWPESQSFSDDGMDVVPKSWKGVCQPGDAFDPSTCNKKIIGARYYLKGFEAEHGPLNRTLDYRSARDMGGHGTHMASIAAGRRVDNVSSPNGFAQGTATGGAPLARLSIYKVLWMINEENNYAALADSLAAVDDAISDGVHILSMSYGSIEGPIPLNEEDVSIVALYAAKANIVVAASAGNNGPTPATTVNSAPWLITVGSSMMDRKFSSDIVLGNGLTIPGQSMTTYKLAKKLYPFVSADQVNNCGVPENESRLCLPGSLSPQKVKGKIVLCFTGTGYDGDRVLEVKRAGGNGVVIGNSDADWNPFIFDTDYYVLPASTVGYTNALTILKYINSVKTPTAYIAPAMTVIGAKPAPIANTFSSRGPNAVAPYILKPDITAPGDTILGAWRGKSPSGDYGLVKYDFRTGTSMSCSHVTGAMALLKAVHPDWSSAALRSALMTTAGHRNNEGNPITTNINDSATPFMIGSGYFNPTKAVDPGLVYDASFNDYLLFICSIGIHNLSSTKCRDNPPPPYNLNYPSLAIPDLKDTVTVVRTVTNVGGGKGVYFSKVQSPQGILVKIKPSVLKFGRAGEKKSFIITVKTDSAFSGTVRKGEYLFGSYSWYDGIHVVQSPMAISVL</sequence>
<feature type="signal peptide" evidence="9">
    <location>
        <begin position="1"/>
        <end position="20"/>
    </location>
</feature>
<feature type="domain" description="Inhibitor I9" evidence="12">
    <location>
        <begin position="25"/>
        <end position="99"/>
    </location>
</feature>
<evidence type="ECO:0000313" key="15">
    <source>
        <dbReference type="Proteomes" id="UP001153555"/>
    </source>
</evidence>
<dbReference type="Pfam" id="PF02225">
    <property type="entry name" value="PA"/>
    <property type="match status" value="1"/>
</dbReference>
<evidence type="ECO:0000256" key="9">
    <source>
        <dbReference type="SAM" id="SignalP"/>
    </source>
</evidence>
<dbReference type="Gene3D" id="2.60.40.2310">
    <property type="match status" value="1"/>
</dbReference>
<dbReference type="Gene3D" id="3.40.50.200">
    <property type="entry name" value="Peptidase S8/S53 domain"/>
    <property type="match status" value="1"/>
</dbReference>
<evidence type="ECO:0000256" key="3">
    <source>
        <dbReference type="ARBA" id="ARBA00022729"/>
    </source>
</evidence>
<evidence type="ECO:0000259" key="12">
    <source>
        <dbReference type="Pfam" id="PF05922"/>
    </source>
</evidence>
<evidence type="ECO:0000259" key="10">
    <source>
        <dbReference type="Pfam" id="PF00082"/>
    </source>
</evidence>
<feature type="chain" id="PRO_5040407703" evidence="9">
    <location>
        <begin position="21"/>
        <end position="765"/>
    </location>
</feature>
<evidence type="ECO:0000313" key="14">
    <source>
        <dbReference type="EMBL" id="CAA0817763.1"/>
    </source>
</evidence>
<dbReference type="PROSITE" id="PS51892">
    <property type="entry name" value="SUBTILASE"/>
    <property type="match status" value="1"/>
</dbReference>
<evidence type="ECO:0000256" key="7">
    <source>
        <dbReference type="PIRSR" id="PIRSR615500-1"/>
    </source>
</evidence>
<feature type="domain" description="Peptidase S8/S53" evidence="10">
    <location>
        <begin position="135"/>
        <end position="615"/>
    </location>
</feature>
<evidence type="ECO:0000259" key="11">
    <source>
        <dbReference type="Pfam" id="PF02225"/>
    </source>
</evidence>
<evidence type="ECO:0000256" key="4">
    <source>
        <dbReference type="ARBA" id="ARBA00022801"/>
    </source>
</evidence>
<dbReference type="CDD" id="cd04852">
    <property type="entry name" value="Peptidases_S8_3"/>
    <property type="match status" value="1"/>
</dbReference>
<feature type="active site" description="Charge relay system" evidence="7 8">
    <location>
        <position position="217"/>
    </location>
</feature>
<dbReference type="SUPFAM" id="SSF52743">
    <property type="entry name" value="Subtilisin-like"/>
    <property type="match status" value="1"/>
</dbReference>
<keyword evidence="4 8" id="KW-0378">Hydrolase</keyword>
<dbReference type="FunFam" id="3.40.50.200:FF:000006">
    <property type="entry name" value="Subtilisin-like protease SBT1.5"/>
    <property type="match status" value="1"/>
</dbReference>
<dbReference type="InterPro" id="IPR041469">
    <property type="entry name" value="Subtilisin-like_FN3"/>
</dbReference>
<comment type="similarity">
    <text evidence="1 8">Belongs to the peptidase S8 family.</text>
</comment>
<evidence type="ECO:0000259" key="13">
    <source>
        <dbReference type="Pfam" id="PF17766"/>
    </source>
</evidence>
<dbReference type="InterPro" id="IPR036852">
    <property type="entry name" value="Peptidase_S8/S53_dom_sf"/>
</dbReference>
<dbReference type="InterPro" id="IPR010259">
    <property type="entry name" value="S8pro/Inhibitor_I9"/>
</dbReference>
<keyword evidence="15" id="KW-1185">Reference proteome</keyword>